<evidence type="ECO:0000313" key="2">
    <source>
        <dbReference type="Proteomes" id="UP000005268"/>
    </source>
</evidence>
<proteinExistence type="predicted"/>
<dbReference type="KEGG" id="ppi:YSA_03248"/>
<dbReference type="Proteomes" id="UP000005268">
    <property type="component" value="Chromosome"/>
</dbReference>
<organism evidence="1 2">
    <name type="scientific">Pseudomonas putida ND6</name>
    <dbReference type="NCBI Taxonomy" id="231023"/>
    <lineage>
        <taxon>Bacteria</taxon>
        <taxon>Pseudomonadati</taxon>
        <taxon>Pseudomonadota</taxon>
        <taxon>Gammaproteobacteria</taxon>
        <taxon>Pseudomonadales</taxon>
        <taxon>Pseudomonadaceae</taxon>
        <taxon>Pseudomonas</taxon>
    </lineage>
</organism>
<dbReference type="AlphaFoldDB" id="I3USR3"/>
<dbReference type="EMBL" id="CP003588">
    <property type="protein sequence ID" value="AFK68534.1"/>
    <property type="molecule type" value="Genomic_DNA"/>
</dbReference>
<evidence type="ECO:0000313" key="1">
    <source>
        <dbReference type="EMBL" id="AFK68534.1"/>
    </source>
</evidence>
<protein>
    <submittedName>
        <fullName evidence="1">Uncharacterized protein</fullName>
    </submittedName>
</protein>
<sequence>MAGGLTVSGRSRAMNIEIDPLIHNQMVMDKHLGLTGSTFVN</sequence>
<reference evidence="1 2" key="1">
    <citation type="journal article" date="2012" name="J. Bacteriol.">
        <title>Complete Genome Sequence of the Naphthalene-Degrading Pseudomonas putida Strain ND6.</title>
        <authorList>
            <person name="Li S."/>
            <person name="Zhao H."/>
            <person name="Li Y."/>
            <person name="Niu S."/>
            <person name="Cai B."/>
        </authorList>
    </citation>
    <scope>NUCLEOTIDE SEQUENCE [LARGE SCALE GENOMIC DNA]</scope>
    <source>
        <strain evidence="1 2">ND6</strain>
    </source>
</reference>
<accession>I3USR3</accession>
<name>I3USR3_PSEPU</name>
<gene>
    <name evidence="1" type="ORF">YSA_03248</name>
</gene>
<dbReference type="HOGENOM" id="CLU_3275385_0_0_6"/>